<evidence type="ECO:0000256" key="4">
    <source>
        <dbReference type="ARBA" id="ARBA00022729"/>
    </source>
</evidence>
<dbReference type="AlphaFoldDB" id="A0A2S9J8W7"/>
<dbReference type="Proteomes" id="UP000239711">
    <property type="component" value="Unassembled WGS sequence"/>
</dbReference>
<proteinExistence type="inferred from homology"/>
<comment type="caution">
    <text evidence="5">The sequence shown here is derived from an EMBL/GenBank/DDBJ whole genome shotgun (WGS) entry which is preliminary data.</text>
</comment>
<comment type="similarity">
    <text evidence="2">Belongs to the bacterial solute-binding protein 1 family.</text>
</comment>
<dbReference type="Pfam" id="PF01547">
    <property type="entry name" value="SBP_bac_1"/>
    <property type="match status" value="1"/>
</dbReference>
<gene>
    <name evidence="5" type="ORF">C5745_01035</name>
</gene>
<dbReference type="InterPro" id="IPR006059">
    <property type="entry name" value="SBP"/>
</dbReference>
<sequence length="407" mass="46292">MAKLRFAVRKFDPFERAMEQCWTAYQTQYPSEMAIEFVPLDLEELTEAFFDNKGLYNGDWDIVHINTDWMTRAYETKGLFALDDLLARNPPENAVDAWPDSLRNLQLFDGRTYGLPFHDGPECLVVRKDLFEDKDEQTRFRERYGKVLAPPKTWDDFLDIAAFFTRPDDNLYGTVFAGYPDGHNAVFDFCIQLWSRGGDLSQDGCPVQLDQPLAVEALDFYRRLFQEPTGLHPKSTAYESVQAGAAFARGEVAMMVNWFGFASWAQIDDASAVQGKVDIAAIPSSKEEFSPSLNVYWLYAIPEGSRHKALAYDFIRFAVNKINDKRLTLEGGVGCRYSTWHDADINASIPFYSKLGELHETARTLPRLANWTQIAHIIDEAVSTAIKTEEDSLSLLAKAQQKINAWI</sequence>
<evidence type="ECO:0000313" key="5">
    <source>
        <dbReference type="EMBL" id="PRD49245.1"/>
    </source>
</evidence>
<comment type="subcellular location">
    <subcellularLocation>
        <location evidence="1">Periplasm</location>
    </subcellularLocation>
</comment>
<keyword evidence="3" id="KW-0813">Transport</keyword>
<name>A0A2S9J8W7_9SPHI</name>
<dbReference type="PANTHER" id="PTHR43649">
    <property type="entry name" value="ARABINOSE-BINDING PROTEIN-RELATED"/>
    <property type="match status" value="1"/>
</dbReference>
<dbReference type="PANTHER" id="PTHR43649:SF34">
    <property type="entry name" value="ABC TRANSPORTER PERIPLASMIC-BINDING PROTEIN YCJN-RELATED"/>
    <property type="match status" value="1"/>
</dbReference>
<organism evidence="5 6">
    <name type="scientific">Sphingobacterium haloxyli</name>
    <dbReference type="NCBI Taxonomy" id="2100533"/>
    <lineage>
        <taxon>Bacteria</taxon>
        <taxon>Pseudomonadati</taxon>
        <taxon>Bacteroidota</taxon>
        <taxon>Sphingobacteriia</taxon>
        <taxon>Sphingobacteriales</taxon>
        <taxon>Sphingobacteriaceae</taxon>
        <taxon>Sphingobacterium</taxon>
    </lineage>
</organism>
<keyword evidence="4" id="KW-0732">Signal</keyword>
<dbReference type="SUPFAM" id="SSF53850">
    <property type="entry name" value="Periplasmic binding protein-like II"/>
    <property type="match status" value="1"/>
</dbReference>
<keyword evidence="6" id="KW-1185">Reference proteome</keyword>
<dbReference type="OrthoDB" id="9770625at2"/>
<dbReference type="InterPro" id="IPR050490">
    <property type="entry name" value="Bact_solute-bd_prot1"/>
</dbReference>
<dbReference type="RefSeq" id="WP_105715085.1">
    <property type="nucleotide sequence ID" value="NZ_PVBQ01000001.1"/>
</dbReference>
<protein>
    <submittedName>
        <fullName evidence="5">ABC transporter substrate-binding protein</fullName>
    </submittedName>
</protein>
<dbReference type="GO" id="GO:0042597">
    <property type="term" value="C:periplasmic space"/>
    <property type="evidence" value="ECO:0007669"/>
    <property type="project" value="UniProtKB-SubCell"/>
</dbReference>
<evidence type="ECO:0000256" key="1">
    <source>
        <dbReference type="ARBA" id="ARBA00004418"/>
    </source>
</evidence>
<accession>A0A2S9J8W7</accession>
<evidence type="ECO:0000256" key="2">
    <source>
        <dbReference type="ARBA" id="ARBA00008520"/>
    </source>
</evidence>
<dbReference type="EMBL" id="PVBQ01000001">
    <property type="protein sequence ID" value="PRD49245.1"/>
    <property type="molecule type" value="Genomic_DNA"/>
</dbReference>
<evidence type="ECO:0000256" key="3">
    <source>
        <dbReference type="ARBA" id="ARBA00022448"/>
    </source>
</evidence>
<reference evidence="5 6" key="1">
    <citation type="submission" date="2018-02" db="EMBL/GenBank/DDBJ databases">
        <title>The draft genome of Sphingobacterium sp. 5JN-11.</title>
        <authorList>
            <person name="Liu L."/>
            <person name="Li L."/>
            <person name="Liang L."/>
            <person name="Zhang X."/>
            <person name="Wang T."/>
        </authorList>
    </citation>
    <scope>NUCLEOTIDE SEQUENCE [LARGE SCALE GENOMIC DNA]</scope>
    <source>
        <strain evidence="5 6">5JN-11</strain>
    </source>
</reference>
<evidence type="ECO:0000313" key="6">
    <source>
        <dbReference type="Proteomes" id="UP000239711"/>
    </source>
</evidence>
<dbReference type="Gene3D" id="3.40.190.10">
    <property type="entry name" value="Periplasmic binding protein-like II"/>
    <property type="match status" value="2"/>
</dbReference>